<dbReference type="Gene3D" id="3.40.50.300">
    <property type="entry name" value="P-loop containing nucleotide triphosphate hydrolases"/>
    <property type="match status" value="1"/>
</dbReference>
<dbReference type="InterPro" id="IPR027417">
    <property type="entry name" value="P-loop_NTPase"/>
</dbReference>
<accession>L8JGJ4</accession>
<dbReference type="AlphaFoldDB" id="L8JGJ4"/>
<dbReference type="PROSITE" id="PS00211">
    <property type="entry name" value="ABC_TRANSPORTER_1"/>
    <property type="match status" value="1"/>
</dbReference>
<dbReference type="Pfam" id="PF00005">
    <property type="entry name" value="ABC_tran"/>
    <property type="match status" value="1"/>
</dbReference>
<dbReference type="InterPro" id="IPR003593">
    <property type="entry name" value="AAA+_ATPase"/>
</dbReference>
<dbReference type="PROSITE" id="PS50893">
    <property type="entry name" value="ABC_TRANSPORTER_2"/>
    <property type="match status" value="1"/>
</dbReference>
<gene>
    <name evidence="12" type="ORF">C942_04327</name>
</gene>
<protein>
    <submittedName>
        <fullName evidence="12">Putative Composite ATP-binding Transmembrane ABC-transporter Protein</fullName>
    </submittedName>
</protein>
<evidence type="ECO:0000259" key="11">
    <source>
        <dbReference type="PROSITE" id="PS50929"/>
    </source>
</evidence>
<dbReference type="SUPFAM" id="SSF52540">
    <property type="entry name" value="P-loop containing nucleoside triphosphate hydrolases"/>
    <property type="match status" value="1"/>
</dbReference>
<evidence type="ECO:0000313" key="13">
    <source>
        <dbReference type="Proteomes" id="UP000011134"/>
    </source>
</evidence>
<keyword evidence="8 9" id="KW-0472">Membrane</keyword>
<dbReference type="SUPFAM" id="SSF90123">
    <property type="entry name" value="ABC transporter transmembrane region"/>
    <property type="match status" value="1"/>
</dbReference>
<dbReference type="Pfam" id="PF00664">
    <property type="entry name" value="ABC_membrane"/>
    <property type="match status" value="1"/>
</dbReference>
<name>L8JGJ4_9GAMM</name>
<dbReference type="InterPro" id="IPR003439">
    <property type="entry name" value="ABC_transporter-like_ATP-bd"/>
</dbReference>
<dbReference type="PANTHER" id="PTHR24221:SF397">
    <property type="entry name" value="ABC TRANSPORTER, ATP-BINDING TRANSMEMBRANE PROTEIN"/>
    <property type="match status" value="1"/>
</dbReference>
<proteinExistence type="predicted"/>
<evidence type="ECO:0000256" key="6">
    <source>
        <dbReference type="ARBA" id="ARBA00022840"/>
    </source>
</evidence>
<keyword evidence="6 12" id="KW-0067">ATP-binding</keyword>
<evidence type="ECO:0000256" key="2">
    <source>
        <dbReference type="ARBA" id="ARBA00022448"/>
    </source>
</evidence>
<dbReference type="GO" id="GO:0005886">
    <property type="term" value="C:plasma membrane"/>
    <property type="evidence" value="ECO:0007669"/>
    <property type="project" value="UniProtKB-SubCell"/>
</dbReference>
<dbReference type="GO" id="GO:0034040">
    <property type="term" value="F:ATPase-coupled lipid transmembrane transporter activity"/>
    <property type="evidence" value="ECO:0007669"/>
    <property type="project" value="TreeGrafter"/>
</dbReference>
<organism evidence="12 13">
    <name type="scientific">Photobacterium marinum</name>
    <dbReference type="NCBI Taxonomy" id="1056511"/>
    <lineage>
        <taxon>Bacteria</taxon>
        <taxon>Pseudomonadati</taxon>
        <taxon>Pseudomonadota</taxon>
        <taxon>Gammaproteobacteria</taxon>
        <taxon>Vibrionales</taxon>
        <taxon>Vibrionaceae</taxon>
        <taxon>Photobacterium</taxon>
    </lineage>
</organism>
<evidence type="ECO:0000256" key="4">
    <source>
        <dbReference type="ARBA" id="ARBA00022692"/>
    </source>
</evidence>
<dbReference type="InterPro" id="IPR011527">
    <property type="entry name" value="ABC1_TM_dom"/>
</dbReference>
<feature type="domain" description="ABC transporter" evidence="10">
    <location>
        <begin position="312"/>
        <end position="545"/>
    </location>
</feature>
<dbReference type="GO" id="GO:0005524">
    <property type="term" value="F:ATP binding"/>
    <property type="evidence" value="ECO:0007669"/>
    <property type="project" value="UniProtKB-KW"/>
</dbReference>
<dbReference type="InterPro" id="IPR039421">
    <property type="entry name" value="Type_1_exporter"/>
</dbReference>
<evidence type="ECO:0000259" key="10">
    <source>
        <dbReference type="PROSITE" id="PS50893"/>
    </source>
</evidence>
<keyword evidence="13" id="KW-1185">Reference proteome</keyword>
<evidence type="ECO:0000256" key="9">
    <source>
        <dbReference type="SAM" id="Phobius"/>
    </source>
</evidence>
<dbReference type="PROSITE" id="PS50929">
    <property type="entry name" value="ABC_TM1F"/>
    <property type="match status" value="1"/>
</dbReference>
<evidence type="ECO:0000256" key="7">
    <source>
        <dbReference type="ARBA" id="ARBA00022989"/>
    </source>
</evidence>
<evidence type="ECO:0000313" key="12">
    <source>
        <dbReference type="EMBL" id="ELR66629.1"/>
    </source>
</evidence>
<feature type="transmembrane region" description="Helical" evidence="9">
    <location>
        <begin position="139"/>
        <end position="157"/>
    </location>
</feature>
<dbReference type="CDD" id="cd07346">
    <property type="entry name" value="ABC_6TM_exporters"/>
    <property type="match status" value="1"/>
</dbReference>
<dbReference type="GO" id="GO:0016887">
    <property type="term" value="F:ATP hydrolysis activity"/>
    <property type="evidence" value="ECO:0007669"/>
    <property type="project" value="InterPro"/>
</dbReference>
<keyword evidence="5" id="KW-0547">Nucleotide-binding</keyword>
<feature type="transmembrane region" description="Helical" evidence="9">
    <location>
        <begin position="252"/>
        <end position="270"/>
    </location>
</feature>
<feature type="transmembrane region" description="Helical" evidence="9">
    <location>
        <begin position="114"/>
        <end position="133"/>
    </location>
</feature>
<keyword evidence="7 9" id="KW-1133">Transmembrane helix</keyword>
<comment type="caution">
    <text evidence="12">The sequence shown here is derived from an EMBL/GenBank/DDBJ whole genome shotgun (WGS) entry which is preliminary data.</text>
</comment>
<feature type="transmembrane region" description="Helical" evidence="9">
    <location>
        <begin position="30"/>
        <end position="52"/>
    </location>
</feature>
<evidence type="ECO:0000256" key="1">
    <source>
        <dbReference type="ARBA" id="ARBA00004651"/>
    </source>
</evidence>
<dbReference type="EMBL" id="AMZO01000006">
    <property type="protein sequence ID" value="ELR66629.1"/>
    <property type="molecule type" value="Genomic_DNA"/>
</dbReference>
<keyword evidence="4 9" id="KW-0812">Transmembrane</keyword>
<dbReference type="Gene3D" id="1.20.1560.10">
    <property type="entry name" value="ABC transporter type 1, transmembrane domain"/>
    <property type="match status" value="1"/>
</dbReference>
<keyword evidence="2" id="KW-0813">Transport</keyword>
<reference evidence="12 13" key="1">
    <citation type="submission" date="2012-12" db="EMBL/GenBank/DDBJ databases">
        <title>Genome Assembly of Photobacterium sp. AK15.</title>
        <authorList>
            <person name="Khatri I."/>
            <person name="Vaidya B."/>
            <person name="Srinivas T.N.R."/>
            <person name="Subramanian S."/>
            <person name="Pinnaka A."/>
        </authorList>
    </citation>
    <scope>NUCLEOTIDE SEQUENCE [LARGE SCALE GENOMIC DNA]</scope>
    <source>
        <strain evidence="12 13">AK15</strain>
    </source>
</reference>
<comment type="subcellular location">
    <subcellularLocation>
        <location evidence="1">Cell membrane</location>
        <topology evidence="1">Multi-pass membrane protein</topology>
    </subcellularLocation>
</comment>
<dbReference type="PATRIC" id="fig|1056511.3.peg.1156"/>
<feature type="domain" description="ABC transmembrane type-1" evidence="11">
    <location>
        <begin position="1"/>
        <end position="281"/>
    </location>
</feature>
<evidence type="ECO:0000256" key="8">
    <source>
        <dbReference type="ARBA" id="ARBA00023136"/>
    </source>
</evidence>
<dbReference type="Proteomes" id="UP000011134">
    <property type="component" value="Unassembled WGS sequence"/>
</dbReference>
<keyword evidence="3" id="KW-1003">Cell membrane</keyword>
<dbReference type="GO" id="GO:0140359">
    <property type="term" value="F:ABC-type transporter activity"/>
    <property type="evidence" value="ECO:0007669"/>
    <property type="project" value="InterPro"/>
</dbReference>
<sequence length="573" mass="62764">MLLASVSAVFALAPFYFVYLVLDHLLGGELAAAEIFLWCGLAVVCMLIRYALMMVALMLSHKSAFAIQYKVRTLALGHMAKLPLGFFSQRSSGQVKKILSEDVERIELFVAHHLPDTASALITPLVVFIYMLAVDWRMALVALIPLPLAIISQGFLYRGVEEKTQRYHETLEQLNASVIEYVRAMPVIRAFNAGGKPHTLFTDSLAAYRELVMNWIKDSGWPFAAFKTLLDCGLLVLLPVGVYFWSQGSLDIAAFTLCILLGVGMMEPLYNLCMLSGYLNQIFEGVNRLQDLLETPELSEPNQASTPADAGVDFSNVSFRYEKQGPEVLSNVSFSAPQGTLTAIVGPSGAGKSTIAMLLARFWDVSDGEIKIGGKNICSLGSEVLMNQVAFVFQDSFMLGQSVRDNIAMGIKATDEQIIAAAKAAQAHEFISALPDSYDTQLGETVTLSGGEKQRIAIARAVLKDAPILILDEATAYADANNQAQIQSALSRLIANKTVFVIAHRLSTIVGADNILVMDQGCLVGSGTHEQLLESNDVYQTLWASHQQSRLWELSTRTVRQNESHQQEELINA</sequence>
<feature type="transmembrane region" description="Helical" evidence="9">
    <location>
        <begin position="223"/>
        <end position="246"/>
    </location>
</feature>
<dbReference type="PANTHER" id="PTHR24221">
    <property type="entry name" value="ATP-BINDING CASSETTE SUB-FAMILY B"/>
    <property type="match status" value="1"/>
</dbReference>
<evidence type="ECO:0000256" key="5">
    <source>
        <dbReference type="ARBA" id="ARBA00022741"/>
    </source>
</evidence>
<dbReference type="SMART" id="SM00382">
    <property type="entry name" value="AAA"/>
    <property type="match status" value="1"/>
</dbReference>
<evidence type="ECO:0000256" key="3">
    <source>
        <dbReference type="ARBA" id="ARBA00022475"/>
    </source>
</evidence>
<dbReference type="InterPro" id="IPR036640">
    <property type="entry name" value="ABC1_TM_sf"/>
</dbReference>
<dbReference type="InterPro" id="IPR017871">
    <property type="entry name" value="ABC_transporter-like_CS"/>
</dbReference>
<dbReference type="FunFam" id="3.40.50.300:FF:000221">
    <property type="entry name" value="Multidrug ABC transporter ATP-binding protein"/>
    <property type="match status" value="1"/>
</dbReference>